<feature type="chain" id="PRO_5007599301" evidence="2">
    <location>
        <begin position="22"/>
        <end position="377"/>
    </location>
</feature>
<keyword evidence="2" id="KW-0732">Signal</keyword>
<gene>
    <name evidence="3" type="ORF">WN55_08417</name>
</gene>
<proteinExistence type="predicted"/>
<dbReference type="EMBL" id="KQ434827">
    <property type="protein sequence ID" value="KZC07645.1"/>
    <property type="molecule type" value="Genomic_DNA"/>
</dbReference>
<evidence type="ECO:0000313" key="3">
    <source>
        <dbReference type="EMBL" id="KZC07645.1"/>
    </source>
</evidence>
<feature type="region of interest" description="Disordered" evidence="1">
    <location>
        <begin position="332"/>
        <end position="352"/>
    </location>
</feature>
<feature type="region of interest" description="Disordered" evidence="1">
    <location>
        <begin position="118"/>
        <end position="165"/>
    </location>
</feature>
<name>A0A154P6T3_DUFNO</name>
<evidence type="ECO:0000313" key="4">
    <source>
        <dbReference type="Proteomes" id="UP000076502"/>
    </source>
</evidence>
<feature type="signal peptide" evidence="2">
    <location>
        <begin position="1"/>
        <end position="21"/>
    </location>
</feature>
<keyword evidence="4" id="KW-1185">Reference proteome</keyword>
<organism evidence="3 4">
    <name type="scientific">Dufourea novaeangliae</name>
    <name type="common">Sweat bee</name>
    <dbReference type="NCBI Taxonomy" id="178035"/>
    <lineage>
        <taxon>Eukaryota</taxon>
        <taxon>Metazoa</taxon>
        <taxon>Ecdysozoa</taxon>
        <taxon>Arthropoda</taxon>
        <taxon>Hexapoda</taxon>
        <taxon>Insecta</taxon>
        <taxon>Pterygota</taxon>
        <taxon>Neoptera</taxon>
        <taxon>Endopterygota</taxon>
        <taxon>Hymenoptera</taxon>
        <taxon>Apocrita</taxon>
        <taxon>Aculeata</taxon>
        <taxon>Apoidea</taxon>
        <taxon>Anthophila</taxon>
        <taxon>Halictidae</taxon>
        <taxon>Rophitinae</taxon>
        <taxon>Dufourea</taxon>
    </lineage>
</organism>
<accession>A0A154P6T3</accession>
<evidence type="ECO:0000256" key="1">
    <source>
        <dbReference type="SAM" id="MobiDB-lite"/>
    </source>
</evidence>
<feature type="compositionally biased region" description="Basic and acidic residues" evidence="1">
    <location>
        <begin position="118"/>
        <end position="155"/>
    </location>
</feature>
<dbReference type="AlphaFoldDB" id="A0A154P6T3"/>
<feature type="compositionally biased region" description="Polar residues" evidence="1">
    <location>
        <begin position="156"/>
        <end position="165"/>
    </location>
</feature>
<sequence>MLNRLWDLCLCFDGVFVSGFCEEFARTDGENKTQDWGGSNLDPSLIFLSVSPFRLGQKKLILFDSHAKNFGPSEEPRKLLCRLTFRVEDNSQTKPTYRRTGTKEGLVESKRDEWIDKPTERMEKTAGTTEEGRGDGKDVLEDAGKRTIGEEEKRGLTSNRKSSRVLSYSPAYEHIKSERRKKNEKKQASCPSKLETVNIDGKTSDINDFKIETKGKRSGFTVRGLVSSTLKKKKKFHIPRQSPPPRPPPEITKSWGRITRRNNFQRCLPTVPTPGRASYHPSDLDSGAPCVCNTKDEPGAPRLRSAKVDVREFRRRSRDGPPRVRASTVTGLRDARKCGKSSSPPPPHTFIRSSECRVSHRVRFLLVLSAASHSSFG</sequence>
<feature type="compositionally biased region" description="Pro residues" evidence="1">
    <location>
        <begin position="241"/>
        <end position="250"/>
    </location>
</feature>
<feature type="region of interest" description="Disordered" evidence="1">
    <location>
        <begin position="234"/>
        <end position="254"/>
    </location>
</feature>
<dbReference type="Proteomes" id="UP000076502">
    <property type="component" value="Unassembled WGS sequence"/>
</dbReference>
<reference evidence="3 4" key="1">
    <citation type="submission" date="2015-07" db="EMBL/GenBank/DDBJ databases">
        <title>The genome of Dufourea novaeangliae.</title>
        <authorList>
            <person name="Pan H."/>
            <person name="Kapheim K."/>
        </authorList>
    </citation>
    <scope>NUCLEOTIDE SEQUENCE [LARGE SCALE GENOMIC DNA]</scope>
    <source>
        <strain evidence="3">0120121106</strain>
        <tissue evidence="3">Whole body</tissue>
    </source>
</reference>
<evidence type="ECO:0000256" key="2">
    <source>
        <dbReference type="SAM" id="SignalP"/>
    </source>
</evidence>
<protein>
    <submittedName>
        <fullName evidence="3">Uncharacterized protein</fullName>
    </submittedName>
</protein>